<protein>
    <submittedName>
        <fullName evidence="7">Uncharacterized protein</fullName>
    </submittedName>
</protein>
<name>A0AAD3CS32_9STRA</name>
<feature type="compositionally biased region" description="Acidic residues" evidence="6">
    <location>
        <begin position="227"/>
        <end position="257"/>
    </location>
</feature>
<dbReference type="GO" id="GO:1990841">
    <property type="term" value="F:promoter-specific chromatin binding"/>
    <property type="evidence" value="ECO:0007669"/>
    <property type="project" value="TreeGrafter"/>
</dbReference>
<organism evidence="7 8">
    <name type="scientific">Chaetoceros tenuissimus</name>
    <dbReference type="NCBI Taxonomy" id="426638"/>
    <lineage>
        <taxon>Eukaryota</taxon>
        <taxon>Sar</taxon>
        <taxon>Stramenopiles</taxon>
        <taxon>Ochrophyta</taxon>
        <taxon>Bacillariophyta</taxon>
        <taxon>Coscinodiscophyceae</taxon>
        <taxon>Chaetocerotophycidae</taxon>
        <taxon>Chaetocerotales</taxon>
        <taxon>Chaetocerotaceae</taxon>
        <taxon>Chaetoceros</taxon>
    </lineage>
</organism>
<dbReference type="Proteomes" id="UP001054902">
    <property type="component" value="Unassembled WGS sequence"/>
</dbReference>
<evidence type="ECO:0000256" key="5">
    <source>
        <dbReference type="ARBA" id="ARBA00025730"/>
    </source>
</evidence>
<comment type="caution">
    <text evidence="7">The sequence shown here is derived from an EMBL/GenBank/DDBJ whole genome shotgun (WGS) entry which is preliminary data.</text>
</comment>
<feature type="compositionally biased region" description="Basic and acidic residues" evidence="6">
    <location>
        <begin position="1"/>
        <end position="13"/>
    </location>
</feature>
<keyword evidence="4" id="KW-0539">Nucleus</keyword>
<evidence type="ECO:0000256" key="1">
    <source>
        <dbReference type="ARBA" id="ARBA00004123"/>
    </source>
</evidence>
<feature type="region of interest" description="Disordered" evidence="6">
    <location>
        <begin position="1"/>
        <end position="54"/>
    </location>
</feature>
<dbReference type="PANTHER" id="PTHR21242:SF0">
    <property type="entry name" value="TRANSCRIPTION INITIATION FACTOR TFIID SUBUNIT 10"/>
    <property type="match status" value="1"/>
</dbReference>
<proteinExistence type="inferred from homology"/>
<comment type="subcellular location">
    <subcellularLocation>
        <location evidence="1">Nucleus</location>
    </subcellularLocation>
</comment>
<feature type="region of interest" description="Disordered" evidence="6">
    <location>
        <begin position="146"/>
        <end position="195"/>
    </location>
</feature>
<dbReference type="GO" id="GO:0006367">
    <property type="term" value="P:transcription initiation at RNA polymerase II promoter"/>
    <property type="evidence" value="ECO:0007669"/>
    <property type="project" value="TreeGrafter"/>
</dbReference>
<sequence>MTDRMIEMQREKMGLAPTTATTTTPVQPPTTTAAPEPIQNTVEANATPMPQPQPEIKKITYHDEDEKLRKFLTRLKDVKSTVPPSLTRRILNKQGVGFEDPSVSTIVSCAADKFLATVLSQALACRDRRLKGEELLRKEQRELERVRKRRRAEKKSNARKKQRLEKELTDMVKKIGKSNQKNDKKPSPELINLLQTKTFDEVGRKDSMDKEEDYYLKMSKDKIESETNADGEDEVEDDVYVEDDNDEDDEDDYDDDRDLLHMRDIARPLRVWGIDLTGKMGLAPEPKETIRKKKDKAMEENEDEEDELDDVDADEDEEEDPEKVAPAKKARAKSPVP</sequence>
<feature type="compositionally biased region" description="Basic and acidic residues" evidence="6">
    <location>
        <begin position="164"/>
        <end position="173"/>
    </location>
</feature>
<dbReference type="EMBL" id="BLLK01000045">
    <property type="protein sequence ID" value="GFH51067.1"/>
    <property type="molecule type" value="Genomic_DNA"/>
</dbReference>
<keyword evidence="2" id="KW-0805">Transcription regulation</keyword>
<reference evidence="7 8" key="1">
    <citation type="journal article" date="2021" name="Sci. Rep.">
        <title>The genome of the diatom Chaetoceros tenuissimus carries an ancient integrated fragment of an extant virus.</title>
        <authorList>
            <person name="Hongo Y."/>
            <person name="Kimura K."/>
            <person name="Takaki Y."/>
            <person name="Yoshida Y."/>
            <person name="Baba S."/>
            <person name="Kobayashi G."/>
            <person name="Nagasaki K."/>
            <person name="Hano T."/>
            <person name="Tomaru Y."/>
        </authorList>
    </citation>
    <scope>NUCLEOTIDE SEQUENCE [LARGE SCALE GENOMIC DNA]</scope>
    <source>
        <strain evidence="7 8">NIES-3715</strain>
    </source>
</reference>
<feature type="region of interest" description="Disordered" evidence="6">
    <location>
        <begin position="219"/>
        <end position="260"/>
    </location>
</feature>
<keyword evidence="8" id="KW-1185">Reference proteome</keyword>
<gene>
    <name evidence="7" type="ORF">CTEN210_07543</name>
</gene>
<comment type="similarity">
    <text evidence="5">Belongs to the TAF10 family.</text>
</comment>
<dbReference type="AlphaFoldDB" id="A0AAD3CS32"/>
<dbReference type="GO" id="GO:0000124">
    <property type="term" value="C:SAGA complex"/>
    <property type="evidence" value="ECO:0007669"/>
    <property type="project" value="TreeGrafter"/>
</dbReference>
<feature type="compositionally biased region" description="Low complexity" evidence="6">
    <location>
        <begin position="16"/>
        <end position="37"/>
    </location>
</feature>
<feature type="region of interest" description="Disordered" evidence="6">
    <location>
        <begin position="274"/>
        <end position="337"/>
    </location>
</feature>
<evidence type="ECO:0000256" key="2">
    <source>
        <dbReference type="ARBA" id="ARBA00023015"/>
    </source>
</evidence>
<keyword evidence="3" id="KW-0804">Transcription</keyword>
<dbReference type="InterPro" id="IPR003923">
    <property type="entry name" value="TAF10"/>
</dbReference>
<accession>A0AAD3CS32</accession>
<evidence type="ECO:0000313" key="8">
    <source>
        <dbReference type="Proteomes" id="UP001054902"/>
    </source>
</evidence>
<evidence type="ECO:0000313" key="7">
    <source>
        <dbReference type="EMBL" id="GFH51067.1"/>
    </source>
</evidence>
<dbReference type="Pfam" id="PF03540">
    <property type="entry name" value="TAF10"/>
    <property type="match status" value="1"/>
</dbReference>
<feature type="compositionally biased region" description="Acidic residues" evidence="6">
    <location>
        <begin position="300"/>
        <end position="321"/>
    </location>
</feature>
<feature type="compositionally biased region" description="Basic residues" evidence="6">
    <location>
        <begin position="326"/>
        <end position="337"/>
    </location>
</feature>
<dbReference type="GO" id="GO:0016251">
    <property type="term" value="F:RNA polymerase II general transcription initiation factor activity"/>
    <property type="evidence" value="ECO:0007669"/>
    <property type="project" value="TreeGrafter"/>
</dbReference>
<evidence type="ECO:0000256" key="3">
    <source>
        <dbReference type="ARBA" id="ARBA00023163"/>
    </source>
</evidence>
<evidence type="ECO:0000256" key="6">
    <source>
        <dbReference type="SAM" id="MobiDB-lite"/>
    </source>
</evidence>
<dbReference type="PANTHER" id="PTHR21242">
    <property type="entry name" value="TRANSCRIPTION INITIATION FACTOR TFIID SUBUNIT 10"/>
    <property type="match status" value="1"/>
</dbReference>
<evidence type="ECO:0000256" key="4">
    <source>
        <dbReference type="ARBA" id="ARBA00023242"/>
    </source>
</evidence>
<feature type="compositionally biased region" description="Basic residues" evidence="6">
    <location>
        <begin position="146"/>
        <end position="163"/>
    </location>
</feature>
<dbReference type="GO" id="GO:0005669">
    <property type="term" value="C:transcription factor TFIID complex"/>
    <property type="evidence" value="ECO:0007669"/>
    <property type="project" value="TreeGrafter"/>
</dbReference>